<dbReference type="GO" id="GO:0003723">
    <property type="term" value="F:RNA binding"/>
    <property type="evidence" value="ECO:0007669"/>
    <property type="project" value="TreeGrafter"/>
</dbReference>
<comment type="subunit">
    <text evidence="8 9">Component of the archaeal exosome complex. Forms a hexameric ring-like arrangement composed of 3 Rrp41-Rrp42 heterodimers. The hexameric ring associates with a trimer of Rrp4 and/or Csl4 subunits.</text>
</comment>
<dbReference type="InterPro" id="IPR015847">
    <property type="entry name" value="ExoRNase_PH_dom2"/>
</dbReference>
<sequence length="242" mass="26917">MKEKPEKFIVDGKRIDGRAPKELRSLKIEAGVLEKADGSAYLELGNNKVIAAVYGPRELHPRHLQRPDKAVLNCRYDMAPFSVEERKRPGPSRRSREISKVSTEALEPAIFLRMYPRAGIDVTMEILQADAGTRTAAITAASVALADGGIPMRDLVVSTAAGKVDGTIVLDLCKEEDQWGEADMPIAYMPQKEQLTLLQMDGNFTSEELDQALELAIEGCKQVYERQREALKEKYAKKGKEE</sequence>
<dbReference type="PANTHER" id="PTHR11953">
    <property type="entry name" value="EXOSOME COMPLEX COMPONENT"/>
    <property type="match status" value="1"/>
</dbReference>
<evidence type="ECO:0000256" key="3">
    <source>
        <dbReference type="ARBA" id="ARBA00022722"/>
    </source>
</evidence>
<dbReference type="InterPro" id="IPR020568">
    <property type="entry name" value="Ribosomal_Su5_D2-typ_SF"/>
</dbReference>
<dbReference type="SUPFAM" id="SSF55666">
    <property type="entry name" value="Ribonuclease PH domain 2-like"/>
    <property type="match status" value="1"/>
</dbReference>
<evidence type="ECO:0000313" key="13">
    <source>
        <dbReference type="Proteomes" id="UP000070565"/>
    </source>
</evidence>
<evidence type="ECO:0000256" key="2">
    <source>
        <dbReference type="ARBA" id="ARBA00022490"/>
    </source>
</evidence>
<comment type="function">
    <text evidence="7">Catalytic component of the exosome, which is a complex involved in RNA degradation. Has 3'-&gt;5' exoribonuclease activity. Can also synthesize heteromeric RNA-tails.</text>
</comment>
<reference evidence="12 13" key="1">
    <citation type="journal article" date="2016" name="Sci. Rep.">
        <title>Metabolic traits of an uncultured archaeal lineage -MSBL1- from brine pools of the Red Sea.</title>
        <authorList>
            <person name="Mwirichia R."/>
            <person name="Alam I."/>
            <person name="Rashid M."/>
            <person name="Vinu M."/>
            <person name="Ba-Alawi W."/>
            <person name="Anthony Kamau A."/>
            <person name="Kamanda Ngugi D."/>
            <person name="Goker M."/>
            <person name="Klenk H.P."/>
            <person name="Bajic V."/>
            <person name="Stingl U."/>
        </authorList>
    </citation>
    <scope>NUCLEOTIDE SEQUENCE [LARGE SCALE GENOMIC DNA]</scope>
    <source>
        <strain evidence="12">SCGC-AAA261F19</strain>
    </source>
</reference>
<keyword evidence="13" id="KW-1185">Reference proteome</keyword>
<dbReference type="Gene3D" id="3.30.230.70">
    <property type="entry name" value="GHMP Kinase, N-terminal domain"/>
    <property type="match status" value="1"/>
</dbReference>
<gene>
    <name evidence="9" type="primary">rrp41</name>
    <name evidence="12" type="ORF">AKJ45_00650</name>
</gene>
<dbReference type="CDD" id="cd11366">
    <property type="entry name" value="RNase_PH_archRRP41"/>
    <property type="match status" value="1"/>
</dbReference>
<name>A0A133VBB9_9EURY</name>
<proteinExistence type="inferred from homology"/>
<evidence type="ECO:0000256" key="5">
    <source>
        <dbReference type="ARBA" id="ARBA00022835"/>
    </source>
</evidence>
<dbReference type="InterPro" id="IPR011807">
    <property type="entry name" value="Rrp41"/>
</dbReference>
<dbReference type="InterPro" id="IPR036345">
    <property type="entry name" value="ExoRNase_PH_dom2_sf"/>
</dbReference>
<keyword evidence="3 9" id="KW-0540">Nuclease</keyword>
<feature type="domain" description="Exoribonuclease phosphorolytic" evidence="10">
    <location>
        <begin position="22"/>
        <end position="151"/>
    </location>
</feature>
<comment type="similarity">
    <text evidence="9">Belongs to the RNase PH family. Rrp41 subfamily.</text>
</comment>
<dbReference type="GO" id="GO:0016075">
    <property type="term" value="P:rRNA catabolic process"/>
    <property type="evidence" value="ECO:0007669"/>
    <property type="project" value="TreeGrafter"/>
</dbReference>
<comment type="subcellular location">
    <subcellularLocation>
        <location evidence="1 9">Cytoplasm</location>
    </subcellularLocation>
</comment>
<evidence type="ECO:0000256" key="4">
    <source>
        <dbReference type="ARBA" id="ARBA00022801"/>
    </source>
</evidence>
<keyword evidence="2 9" id="KW-0963">Cytoplasm</keyword>
<dbReference type="PANTHER" id="PTHR11953:SF0">
    <property type="entry name" value="EXOSOME COMPLEX COMPONENT RRP41"/>
    <property type="match status" value="1"/>
</dbReference>
<comment type="caution">
    <text evidence="12">The sequence shown here is derived from an EMBL/GenBank/DDBJ whole genome shotgun (WGS) entry which is preliminary data.</text>
</comment>
<dbReference type="InterPro" id="IPR001247">
    <property type="entry name" value="ExoRNase_PH_dom1"/>
</dbReference>
<dbReference type="HAMAP" id="MF_00591">
    <property type="entry name" value="Exosome_Rrp41"/>
    <property type="match status" value="1"/>
</dbReference>
<evidence type="ECO:0000256" key="6">
    <source>
        <dbReference type="ARBA" id="ARBA00022839"/>
    </source>
</evidence>
<dbReference type="Pfam" id="PF01138">
    <property type="entry name" value="RNase_PH"/>
    <property type="match status" value="1"/>
</dbReference>
<dbReference type="Proteomes" id="UP000070565">
    <property type="component" value="Unassembled WGS sequence"/>
</dbReference>
<evidence type="ECO:0000256" key="9">
    <source>
        <dbReference type="HAMAP-Rule" id="MF_00591"/>
    </source>
</evidence>
<evidence type="ECO:0000256" key="7">
    <source>
        <dbReference type="ARBA" id="ARBA00058924"/>
    </source>
</evidence>
<accession>A0A133VBB9</accession>
<dbReference type="GO" id="GO:0010467">
    <property type="term" value="P:gene expression"/>
    <property type="evidence" value="ECO:0007669"/>
    <property type="project" value="UniProtKB-ARBA"/>
</dbReference>
<protein>
    <recommendedName>
        <fullName evidence="9">Exosome complex component Rrp41</fullName>
        <ecNumber evidence="9">3.1.13.-</ecNumber>
    </recommendedName>
</protein>
<dbReference type="EC" id="3.1.13.-" evidence="9"/>
<dbReference type="GO" id="GO:0000177">
    <property type="term" value="C:cytoplasmic exosome (RNase complex)"/>
    <property type="evidence" value="ECO:0007669"/>
    <property type="project" value="TreeGrafter"/>
</dbReference>
<dbReference type="GO" id="GO:0000956">
    <property type="term" value="P:nuclear-transcribed mRNA catabolic process"/>
    <property type="evidence" value="ECO:0007669"/>
    <property type="project" value="UniProtKB-ARBA"/>
</dbReference>
<dbReference type="AlphaFoldDB" id="A0A133VBB9"/>
<feature type="domain" description="Exoribonuclease phosphorolytic" evidence="11">
    <location>
        <begin position="154"/>
        <end position="219"/>
    </location>
</feature>
<dbReference type="EMBL" id="LHXZ01000004">
    <property type="protein sequence ID" value="KXB03746.1"/>
    <property type="molecule type" value="Genomic_DNA"/>
</dbReference>
<evidence type="ECO:0000256" key="1">
    <source>
        <dbReference type="ARBA" id="ARBA00004496"/>
    </source>
</evidence>
<dbReference type="FunFam" id="3.30.230.70:FF:000004">
    <property type="entry name" value="Exosome complex component Rrp41"/>
    <property type="match status" value="1"/>
</dbReference>
<dbReference type="PATRIC" id="fig|1698275.3.peg.394"/>
<comment type="function">
    <text evidence="9">Catalytic component of the exosome, which is a complex involved in RNA degradation. Has 3'-&gt;5' exoribonuclease activity. Can also synthesize heteropolymeric RNA-tails.</text>
</comment>
<evidence type="ECO:0000259" key="10">
    <source>
        <dbReference type="Pfam" id="PF01138"/>
    </source>
</evidence>
<keyword evidence="4 9" id="KW-0378">Hydrolase</keyword>
<dbReference type="InterPro" id="IPR050080">
    <property type="entry name" value="RNase_PH"/>
</dbReference>
<keyword evidence="6 9" id="KW-0269">Exonuclease</keyword>
<evidence type="ECO:0000256" key="8">
    <source>
        <dbReference type="ARBA" id="ARBA00062149"/>
    </source>
</evidence>
<dbReference type="Pfam" id="PF03725">
    <property type="entry name" value="RNase_PH_C"/>
    <property type="match status" value="1"/>
</dbReference>
<organism evidence="12 13">
    <name type="scientific">candidate division MSBL1 archaeon SCGC-AAA261F19</name>
    <dbReference type="NCBI Taxonomy" id="1698275"/>
    <lineage>
        <taxon>Archaea</taxon>
        <taxon>Methanobacteriati</taxon>
        <taxon>Methanobacteriota</taxon>
        <taxon>candidate division MSBL1</taxon>
    </lineage>
</organism>
<keyword evidence="5 9" id="KW-0271">Exosome</keyword>
<dbReference type="NCBIfam" id="TIGR02065">
    <property type="entry name" value="ECX1"/>
    <property type="match status" value="1"/>
</dbReference>
<dbReference type="InterPro" id="IPR027408">
    <property type="entry name" value="PNPase/RNase_PH_dom_sf"/>
</dbReference>
<dbReference type="SUPFAM" id="SSF54211">
    <property type="entry name" value="Ribosomal protein S5 domain 2-like"/>
    <property type="match status" value="1"/>
</dbReference>
<dbReference type="GO" id="GO:0000175">
    <property type="term" value="F:3'-5'-RNA exonuclease activity"/>
    <property type="evidence" value="ECO:0007669"/>
    <property type="project" value="UniProtKB-UniRule"/>
</dbReference>
<evidence type="ECO:0000259" key="11">
    <source>
        <dbReference type="Pfam" id="PF03725"/>
    </source>
</evidence>
<evidence type="ECO:0000313" key="12">
    <source>
        <dbReference type="EMBL" id="KXB03746.1"/>
    </source>
</evidence>